<evidence type="ECO:0000313" key="10">
    <source>
        <dbReference type="Proteomes" id="UP001214628"/>
    </source>
</evidence>
<dbReference type="AlphaFoldDB" id="A0AAF0F2F0"/>
<dbReference type="InterPro" id="IPR001349">
    <property type="entry name" value="Cyt_c_oxidase_su6a"/>
</dbReference>
<sequence>MSTARYRPPFCLDTIIHALNKVPFSPPFLLILPLLVAILDCRSLSPTEVLPWLFSREGFSQLLNQHKWLRRALVFILIKTASRYFSRRAANNGEPKADPIDWSKDVVVVTGGSTGIGKELVDLLSRKYRAKIAVLDITPPTYAAAQQGASPILYVRTDITKSEAIASAHQKIIETFGASPSVVVSCAGIAIGAPILALSTDTALKTMEINAFANLRLAQEFVPYMVKNNHGHYMTVASSASYYTPPMLSSYAMSKAAALAFHEELRGELRAIYKAPRVRTTVVTPTKVRTKLGHALKDAHNSFIIPTLEPIEVAQAMADALDSGLSQNISQPLGTKLLMFVRAMPDWYRGILEKIGRTDGSITKESIKEAIAAGYGANFDAADKEHPARRAWFAAQLNTQDNRSSLTRQQLEDEWTTLKLGETESQWQARNGLKHLTPGAAQMFDQSRRFREQQSTSLWRNISLYAMIPGCVLFGAYAYKIESAHHEHQEHILHENDGQLPERPPYPYLNIRKKKFPWGNQSLFFNPDVNYAADEE</sequence>
<keyword evidence="7" id="KW-0496">Mitochondrion</keyword>
<evidence type="ECO:0000256" key="4">
    <source>
        <dbReference type="ARBA" id="ARBA00022857"/>
    </source>
</evidence>
<dbReference type="SUPFAM" id="SSF51735">
    <property type="entry name" value="NAD(P)-binding Rossmann-fold domains"/>
    <property type="match status" value="1"/>
</dbReference>
<accession>A0AAF0F2F0</accession>
<dbReference type="InterPro" id="IPR020904">
    <property type="entry name" value="Sc_DH/Rdtase_CS"/>
</dbReference>
<keyword evidence="6" id="KW-0560">Oxidoreductase</keyword>
<evidence type="ECO:0000256" key="2">
    <source>
        <dbReference type="ARBA" id="ARBA00006484"/>
    </source>
</evidence>
<evidence type="ECO:0000256" key="5">
    <source>
        <dbReference type="ARBA" id="ARBA00022946"/>
    </source>
</evidence>
<dbReference type="Proteomes" id="UP001214628">
    <property type="component" value="Chromosome 1"/>
</dbReference>
<dbReference type="EMBL" id="CP118375">
    <property type="protein sequence ID" value="WFD41433.1"/>
    <property type="molecule type" value="Genomic_DNA"/>
</dbReference>
<comment type="subcellular location">
    <subcellularLocation>
        <location evidence="1">Mitochondrion inner membrane</location>
    </subcellularLocation>
</comment>
<proteinExistence type="inferred from homology"/>
<name>A0AAF0F2F0_9BASI</name>
<keyword evidence="3" id="KW-0999">Mitochondrion inner membrane</keyword>
<dbReference type="PANTHER" id="PTHR24322">
    <property type="entry name" value="PKSB"/>
    <property type="match status" value="1"/>
</dbReference>
<keyword evidence="4" id="KW-0521">NADP</keyword>
<dbReference type="Gene3D" id="3.40.50.720">
    <property type="entry name" value="NAD(P)-binding Rossmann-like Domain"/>
    <property type="match status" value="1"/>
</dbReference>
<dbReference type="PANTHER" id="PTHR24322:SF736">
    <property type="entry name" value="RETINOL DEHYDROGENASE 10"/>
    <property type="match status" value="1"/>
</dbReference>
<dbReference type="Gene3D" id="4.10.95.10">
    <property type="entry name" value="Cytochrome c oxidase, subunit VIa"/>
    <property type="match status" value="1"/>
</dbReference>
<dbReference type="PROSITE" id="PS00061">
    <property type="entry name" value="ADH_SHORT"/>
    <property type="match status" value="1"/>
</dbReference>
<evidence type="ECO:0000256" key="3">
    <source>
        <dbReference type="ARBA" id="ARBA00022792"/>
    </source>
</evidence>
<protein>
    <submittedName>
        <fullName evidence="9">Uncharacterized protein</fullName>
    </submittedName>
</protein>
<dbReference type="InterPro" id="IPR002347">
    <property type="entry name" value="SDR_fam"/>
</dbReference>
<dbReference type="GO" id="GO:0016616">
    <property type="term" value="F:oxidoreductase activity, acting on the CH-OH group of donors, NAD or NADP as acceptor"/>
    <property type="evidence" value="ECO:0007669"/>
    <property type="project" value="TreeGrafter"/>
</dbReference>
<evidence type="ECO:0000256" key="1">
    <source>
        <dbReference type="ARBA" id="ARBA00004273"/>
    </source>
</evidence>
<evidence type="ECO:0000256" key="6">
    <source>
        <dbReference type="ARBA" id="ARBA00023002"/>
    </source>
</evidence>
<keyword evidence="10" id="KW-1185">Reference proteome</keyword>
<evidence type="ECO:0000256" key="8">
    <source>
        <dbReference type="ARBA" id="ARBA00023136"/>
    </source>
</evidence>
<dbReference type="PRINTS" id="PR00081">
    <property type="entry name" value="GDHRDH"/>
</dbReference>
<dbReference type="GO" id="GO:0005743">
    <property type="term" value="C:mitochondrial inner membrane"/>
    <property type="evidence" value="ECO:0007669"/>
    <property type="project" value="UniProtKB-SubCell"/>
</dbReference>
<keyword evidence="5" id="KW-0809">Transit peptide</keyword>
<dbReference type="SUPFAM" id="SSF81411">
    <property type="entry name" value="Mitochondrial cytochrome c oxidase subunit VIa"/>
    <property type="match status" value="1"/>
</dbReference>
<evidence type="ECO:0000313" key="9">
    <source>
        <dbReference type="EMBL" id="WFD41433.1"/>
    </source>
</evidence>
<dbReference type="Pfam" id="PF00106">
    <property type="entry name" value="adh_short"/>
    <property type="match status" value="1"/>
</dbReference>
<reference evidence="9" key="1">
    <citation type="submission" date="2023-02" db="EMBL/GenBank/DDBJ databases">
        <title>Mating type loci evolution in Malassezia.</title>
        <authorList>
            <person name="Coelho M.A."/>
        </authorList>
    </citation>
    <scope>NUCLEOTIDE SEQUENCE</scope>
    <source>
        <strain evidence="9">CBS 14136</strain>
    </source>
</reference>
<dbReference type="Pfam" id="PF02046">
    <property type="entry name" value="COX6A"/>
    <property type="match status" value="1"/>
</dbReference>
<keyword evidence="8" id="KW-0472">Membrane</keyword>
<dbReference type="InterPro" id="IPR036418">
    <property type="entry name" value="Cyt_c_oxidase_su6a_sf"/>
</dbReference>
<comment type="similarity">
    <text evidence="2">Belongs to the short-chain dehydrogenases/reductases (SDR) family.</text>
</comment>
<organism evidence="9 10">
    <name type="scientific">Malassezia psittaci</name>
    <dbReference type="NCBI Taxonomy" id="1821823"/>
    <lineage>
        <taxon>Eukaryota</taxon>
        <taxon>Fungi</taxon>
        <taxon>Dikarya</taxon>
        <taxon>Basidiomycota</taxon>
        <taxon>Ustilaginomycotina</taxon>
        <taxon>Malasseziomycetes</taxon>
        <taxon>Malasseziales</taxon>
        <taxon>Malasseziaceae</taxon>
        <taxon>Malassezia</taxon>
    </lineage>
</organism>
<evidence type="ECO:0000256" key="7">
    <source>
        <dbReference type="ARBA" id="ARBA00023128"/>
    </source>
</evidence>
<dbReference type="InterPro" id="IPR036291">
    <property type="entry name" value="NAD(P)-bd_dom_sf"/>
</dbReference>
<gene>
    <name evidence="9" type="ORF">MPSI1_000060</name>
</gene>